<name>A0ABP2HXK3_9BACT</name>
<feature type="domain" description="Fe/B12 periplasmic-binding" evidence="2">
    <location>
        <begin position="48"/>
        <end position="335"/>
    </location>
</feature>
<sequence>MKKVLRSFLVAAASLAMAAASFAAETVYPVTVDNGNRRIVFEKAPERVVTNGDSNIIELMFALGLEGRMAGYAGFPEYGGQVSPEYREKLKAIPIAAPGYITLEALLGANPDFFLSGYNYGLDIPGSTAGGAITPEELEKHGVKSYAITESLIHVMKKNVVSLEDTYADLANLGVIFDVQDKAQQVIDGMKSRAAAVEAKLAQIDTAKPLNVFIHPTWGAPDQPPRSNGAQAMPSALVAMVEARNIFADVDSSWIKVTWEEVVARNPDVILLLEAGTTNGEERKKLLLENPALQGVNAVKDGRVYIIRIEDAYPGPRAIRGLELIAKAFYPELFK</sequence>
<dbReference type="Gene3D" id="3.40.50.1980">
    <property type="entry name" value="Nitrogenase molybdenum iron protein domain"/>
    <property type="match status" value="2"/>
</dbReference>
<dbReference type="PROSITE" id="PS50983">
    <property type="entry name" value="FE_B12_PBP"/>
    <property type="match status" value="1"/>
</dbReference>
<feature type="signal peptide" evidence="1">
    <location>
        <begin position="1"/>
        <end position="23"/>
    </location>
</feature>
<organism evidence="3 4">
    <name type="scientific">Pyramidobacter piscolens W5455</name>
    <dbReference type="NCBI Taxonomy" id="352165"/>
    <lineage>
        <taxon>Bacteria</taxon>
        <taxon>Thermotogati</taxon>
        <taxon>Synergistota</taxon>
        <taxon>Synergistia</taxon>
        <taxon>Synergistales</taxon>
        <taxon>Dethiosulfovibrionaceae</taxon>
        <taxon>Pyramidobacter</taxon>
    </lineage>
</organism>
<evidence type="ECO:0000256" key="1">
    <source>
        <dbReference type="SAM" id="SignalP"/>
    </source>
</evidence>
<protein>
    <submittedName>
        <fullName evidence="3">Periplasmic binding protein</fullName>
    </submittedName>
</protein>
<accession>A0ABP2HXK3</accession>
<keyword evidence="1" id="KW-0732">Signal</keyword>
<keyword evidence="4" id="KW-1185">Reference proteome</keyword>
<comment type="caution">
    <text evidence="3">The sequence shown here is derived from an EMBL/GenBank/DDBJ whole genome shotgun (WGS) entry which is preliminary data.</text>
</comment>
<evidence type="ECO:0000259" key="2">
    <source>
        <dbReference type="PROSITE" id="PS50983"/>
    </source>
</evidence>
<dbReference type="RefSeq" id="WP_009163837.1">
    <property type="nucleotide sequence ID" value="NZ_ADFP01000023.1"/>
</dbReference>
<dbReference type="EMBL" id="ADFP01000023">
    <property type="protein sequence ID" value="EFB91697.1"/>
    <property type="molecule type" value="Genomic_DNA"/>
</dbReference>
<reference evidence="3 4" key="1">
    <citation type="submission" date="2009-12" db="EMBL/GenBank/DDBJ databases">
        <authorList>
            <person name="Shrivastava S."/>
            <person name="Madupu R."/>
            <person name="Durkin A.S."/>
            <person name="Torralba M."/>
            <person name="Methe B."/>
            <person name="Sutton G.G."/>
            <person name="Strausberg R.L."/>
            <person name="Nelson K.E."/>
        </authorList>
    </citation>
    <scope>NUCLEOTIDE SEQUENCE [LARGE SCALE GENOMIC DNA]</scope>
    <source>
        <strain evidence="3 4">W5455</strain>
    </source>
</reference>
<evidence type="ECO:0000313" key="4">
    <source>
        <dbReference type="Proteomes" id="UP000006462"/>
    </source>
</evidence>
<gene>
    <name evidence="3" type="ORF">HMPREF7215_1690</name>
</gene>
<feature type="chain" id="PRO_5046849825" evidence="1">
    <location>
        <begin position="24"/>
        <end position="335"/>
    </location>
</feature>
<dbReference type="PANTHER" id="PTHR30535">
    <property type="entry name" value="VITAMIN B12-BINDING PROTEIN"/>
    <property type="match status" value="1"/>
</dbReference>
<dbReference type="InterPro" id="IPR002491">
    <property type="entry name" value="ABC_transptr_periplasmic_BD"/>
</dbReference>
<dbReference type="PANTHER" id="PTHR30535:SF7">
    <property type="entry name" value="IRON(III) DICITRATE-BINDING PROTEIN"/>
    <property type="match status" value="1"/>
</dbReference>
<dbReference type="Proteomes" id="UP000006462">
    <property type="component" value="Unassembled WGS sequence"/>
</dbReference>
<dbReference type="InterPro" id="IPR050902">
    <property type="entry name" value="ABC_Transporter_SBP"/>
</dbReference>
<dbReference type="SUPFAM" id="SSF53807">
    <property type="entry name" value="Helical backbone' metal receptor"/>
    <property type="match status" value="1"/>
</dbReference>
<evidence type="ECO:0000313" key="3">
    <source>
        <dbReference type="EMBL" id="EFB91697.1"/>
    </source>
</evidence>
<proteinExistence type="predicted"/>
<dbReference type="Pfam" id="PF01497">
    <property type="entry name" value="Peripla_BP_2"/>
    <property type="match status" value="1"/>
</dbReference>